<evidence type="ECO:0000313" key="7">
    <source>
        <dbReference type="EMBL" id="KAH6822516.1"/>
    </source>
</evidence>
<dbReference type="PANTHER" id="PTHR33248">
    <property type="entry name" value="ZINC ION-BINDING PROTEIN"/>
    <property type="match status" value="1"/>
</dbReference>
<evidence type="ECO:0000256" key="5">
    <source>
        <dbReference type="SAM" id="Phobius"/>
    </source>
</evidence>
<dbReference type="Pfam" id="PF06839">
    <property type="entry name" value="Zn_ribbon_GRF"/>
    <property type="match status" value="1"/>
</dbReference>
<keyword evidence="5" id="KW-0812">Transmembrane</keyword>
<evidence type="ECO:0000259" key="6">
    <source>
        <dbReference type="PROSITE" id="PS51999"/>
    </source>
</evidence>
<organism evidence="7 8">
    <name type="scientific">Perilla frutescens var. hirtella</name>
    <name type="common">Perilla citriodora</name>
    <name type="synonym">Perilla setoyensis</name>
    <dbReference type="NCBI Taxonomy" id="608512"/>
    <lineage>
        <taxon>Eukaryota</taxon>
        <taxon>Viridiplantae</taxon>
        <taxon>Streptophyta</taxon>
        <taxon>Embryophyta</taxon>
        <taxon>Tracheophyta</taxon>
        <taxon>Spermatophyta</taxon>
        <taxon>Magnoliopsida</taxon>
        <taxon>eudicotyledons</taxon>
        <taxon>Gunneridae</taxon>
        <taxon>Pentapetalae</taxon>
        <taxon>asterids</taxon>
        <taxon>lamiids</taxon>
        <taxon>Lamiales</taxon>
        <taxon>Lamiaceae</taxon>
        <taxon>Nepetoideae</taxon>
        <taxon>Elsholtzieae</taxon>
        <taxon>Perilla</taxon>
    </lineage>
</organism>
<gene>
    <name evidence="7" type="ORF">C2S53_008993</name>
</gene>
<proteinExistence type="predicted"/>
<feature type="domain" description="GRF-type" evidence="6">
    <location>
        <begin position="11"/>
        <end position="52"/>
    </location>
</feature>
<keyword evidence="3" id="KW-0862">Zinc</keyword>
<keyword evidence="5" id="KW-1133">Transmembrane helix</keyword>
<dbReference type="Proteomes" id="UP001190926">
    <property type="component" value="Unassembled WGS sequence"/>
</dbReference>
<dbReference type="EMBL" id="SDAM02001264">
    <property type="protein sequence ID" value="KAH6822516.1"/>
    <property type="molecule type" value="Genomic_DNA"/>
</dbReference>
<evidence type="ECO:0000256" key="3">
    <source>
        <dbReference type="ARBA" id="ARBA00022833"/>
    </source>
</evidence>
<sequence length="102" mass="11771">MNGQVNPNMLCRCEVRAALRTSWTPDNPGRRFLCCPRSGIDSCGFWTWYDPVMCARARAIIPGLLRRINGAEAEVVALKKNKKKLWLFNILLCIILLWKLMY</sequence>
<reference evidence="7 8" key="1">
    <citation type="journal article" date="2021" name="Nat. Commun.">
        <title>Incipient diploidization of the medicinal plant Perilla within 10,000 years.</title>
        <authorList>
            <person name="Zhang Y."/>
            <person name="Shen Q."/>
            <person name="Leng L."/>
            <person name="Zhang D."/>
            <person name="Chen S."/>
            <person name="Shi Y."/>
            <person name="Ning Z."/>
            <person name="Chen S."/>
        </authorList>
    </citation>
    <scope>NUCLEOTIDE SEQUENCE [LARGE SCALE GENOMIC DNA]</scope>
    <source>
        <strain evidence="8">cv. PC099</strain>
    </source>
</reference>
<keyword evidence="2 4" id="KW-0863">Zinc-finger</keyword>
<name>A0AAD4IWN4_PERFH</name>
<evidence type="ECO:0000313" key="8">
    <source>
        <dbReference type="Proteomes" id="UP001190926"/>
    </source>
</evidence>
<dbReference type="GO" id="GO:0008270">
    <property type="term" value="F:zinc ion binding"/>
    <property type="evidence" value="ECO:0007669"/>
    <property type="project" value="UniProtKB-KW"/>
</dbReference>
<keyword evidence="8" id="KW-1185">Reference proteome</keyword>
<feature type="transmembrane region" description="Helical" evidence="5">
    <location>
        <begin position="85"/>
        <end position="101"/>
    </location>
</feature>
<evidence type="ECO:0000256" key="4">
    <source>
        <dbReference type="PROSITE-ProRule" id="PRU01343"/>
    </source>
</evidence>
<accession>A0AAD4IWN4</accession>
<dbReference type="PROSITE" id="PS51999">
    <property type="entry name" value="ZF_GRF"/>
    <property type="match status" value="1"/>
</dbReference>
<evidence type="ECO:0000256" key="1">
    <source>
        <dbReference type="ARBA" id="ARBA00022723"/>
    </source>
</evidence>
<dbReference type="InterPro" id="IPR010666">
    <property type="entry name" value="Znf_GRF"/>
</dbReference>
<protein>
    <recommendedName>
        <fullName evidence="6">GRF-type domain-containing protein</fullName>
    </recommendedName>
</protein>
<comment type="caution">
    <text evidence="7">The sequence shown here is derived from an EMBL/GenBank/DDBJ whole genome shotgun (WGS) entry which is preliminary data.</text>
</comment>
<keyword evidence="1" id="KW-0479">Metal-binding</keyword>
<keyword evidence="5" id="KW-0472">Membrane</keyword>
<dbReference type="AlphaFoldDB" id="A0AAD4IWN4"/>
<evidence type="ECO:0000256" key="2">
    <source>
        <dbReference type="ARBA" id="ARBA00022771"/>
    </source>
</evidence>